<keyword evidence="1" id="KW-1133">Transmembrane helix</keyword>
<evidence type="ECO:0000313" key="4">
    <source>
        <dbReference type="Proteomes" id="UP000231564"/>
    </source>
</evidence>
<dbReference type="STRING" id="1349785.GCA_000509405_02207"/>
<reference evidence="3 4" key="1">
    <citation type="submission" date="2016-11" db="EMBL/GenBank/DDBJ databases">
        <authorList>
            <person name="Jaros S."/>
            <person name="Januszkiewicz K."/>
            <person name="Wedrychowicz H."/>
        </authorList>
    </citation>
    <scope>NUCLEOTIDE SEQUENCE [LARGE SCALE GENOMIC DNA]</scope>
    <source>
        <strain evidence="3">NCIMB 2154T</strain>
    </source>
</reference>
<keyword evidence="3" id="KW-0808">Transferase</keyword>
<evidence type="ECO:0000256" key="1">
    <source>
        <dbReference type="SAM" id="Phobius"/>
    </source>
</evidence>
<dbReference type="PANTHER" id="PTHR43685:SF2">
    <property type="entry name" value="GLYCOSYLTRANSFERASE 2-LIKE DOMAIN-CONTAINING PROTEIN"/>
    <property type="match status" value="1"/>
</dbReference>
<organism evidence="3 4">
    <name type="scientific">Tenacibaculum maritimum NCIMB 2154</name>
    <dbReference type="NCBI Taxonomy" id="1349785"/>
    <lineage>
        <taxon>Bacteria</taxon>
        <taxon>Pseudomonadati</taxon>
        <taxon>Bacteroidota</taxon>
        <taxon>Flavobacteriia</taxon>
        <taxon>Flavobacteriales</taxon>
        <taxon>Flavobacteriaceae</taxon>
        <taxon>Tenacibaculum</taxon>
    </lineage>
</organism>
<dbReference type="RefSeq" id="WP_231975097.1">
    <property type="nucleotide sequence ID" value="NZ_CP138495.1"/>
</dbReference>
<dbReference type="SUPFAM" id="SSF53448">
    <property type="entry name" value="Nucleotide-diphospho-sugar transferases"/>
    <property type="match status" value="1"/>
</dbReference>
<feature type="transmembrane region" description="Helical" evidence="1">
    <location>
        <begin position="288"/>
        <end position="304"/>
    </location>
</feature>
<dbReference type="Pfam" id="PF00535">
    <property type="entry name" value="Glycos_transf_2"/>
    <property type="match status" value="1"/>
</dbReference>
<dbReference type="GeneID" id="47723189"/>
<protein>
    <submittedName>
        <fullName evidence="3">Glycosyltransferase, family GT2</fullName>
        <ecNumber evidence="3">2.4.1.-</ecNumber>
    </submittedName>
</protein>
<proteinExistence type="predicted"/>
<name>A0A2H1E9L7_9FLAO</name>
<accession>A0A2H1E9L7</accession>
<keyword evidence="4" id="KW-1185">Reference proteome</keyword>
<dbReference type="KEGG" id="tmar:MARIT_1679"/>
<dbReference type="Proteomes" id="UP000231564">
    <property type="component" value="Chromosome MARIT"/>
</dbReference>
<keyword evidence="1" id="KW-0472">Membrane</keyword>
<dbReference type="Gene3D" id="3.90.550.10">
    <property type="entry name" value="Spore Coat Polysaccharide Biosynthesis Protein SpsA, Chain A"/>
    <property type="match status" value="1"/>
</dbReference>
<dbReference type="EC" id="2.4.1.-" evidence="3"/>
<dbReference type="GO" id="GO:0016757">
    <property type="term" value="F:glycosyltransferase activity"/>
    <property type="evidence" value="ECO:0007669"/>
    <property type="project" value="UniProtKB-KW"/>
</dbReference>
<dbReference type="PANTHER" id="PTHR43685">
    <property type="entry name" value="GLYCOSYLTRANSFERASE"/>
    <property type="match status" value="1"/>
</dbReference>
<evidence type="ECO:0000259" key="2">
    <source>
        <dbReference type="Pfam" id="PF00535"/>
    </source>
</evidence>
<keyword evidence="1" id="KW-0812">Transmembrane</keyword>
<feature type="transmembrane region" description="Helical" evidence="1">
    <location>
        <begin position="316"/>
        <end position="336"/>
    </location>
</feature>
<keyword evidence="3" id="KW-0328">Glycosyltransferase</keyword>
<dbReference type="InterPro" id="IPR029044">
    <property type="entry name" value="Nucleotide-diphossugar_trans"/>
</dbReference>
<dbReference type="InterPro" id="IPR050834">
    <property type="entry name" value="Glycosyltransf_2"/>
</dbReference>
<dbReference type="InterPro" id="IPR001173">
    <property type="entry name" value="Glyco_trans_2-like"/>
</dbReference>
<dbReference type="EMBL" id="LT634361">
    <property type="protein sequence ID" value="SFZ82633.1"/>
    <property type="molecule type" value="Genomic_DNA"/>
</dbReference>
<dbReference type="AlphaFoldDB" id="A0A2H1E9L7"/>
<feature type="domain" description="Glycosyltransferase 2-like" evidence="2">
    <location>
        <begin position="22"/>
        <end position="111"/>
    </location>
</feature>
<gene>
    <name evidence="3" type="ORF">MARIT_1679</name>
</gene>
<evidence type="ECO:0000313" key="3">
    <source>
        <dbReference type="EMBL" id="SFZ82633.1"/>
    </source>
</evidence>
<feature type="transmembrane region" description="Helical" evidence="1">
    <location>
        <begin position="261"/>
        <end position="282"/>
    </location>
</feature>
<sequence>MSFAVFAFSREKAKKRKELPISVIVYVKNNAEDLLNFLPSIIQQNYSNFEIVLINNASHDQTLEVMEKFQKKHHTIKIVNVENNEAFWGSKKYALTLAIKAATNEHLLFTDINGSKPLSKNWIAKITSNFSNEKSIILGYNKYIPEKYSFVNLLARFDNLLTSIQYFSYAKFGIPYMGDAKNIAYTKTNFFKTKGFINHIKIHFGEDSLFIRDAANRSNTAICSSMNSFINSNGPKTLKEWYLKKQIQFYVSKNYKLSHKLLLYLFTISKIVFISTVSFLIFYEDWKVIGSILLTYFLVQYIIVGASARRLRETKVLFFLPALEIILILFQFSIFITNRFLKPINWK</sequence>